<evidence type="ECO:0000313" key="2">
    <source>
        <dbReference type="EMBL" id="OBJ89846.1"/>
    </source>
</evidence>
<proteinExistence type="predicted"/>
<organism evidence="2 3">
    <name type="scientific">Mycobacterium asiaticum</name>
    <dbReference type="NCBI Taxonomy" id="1790"/>
    <lineage>
        <taxon>Bacteria</taxon>
        <taxon>Bacillati</taxon>
        <taxon>Actinomycetota</taxon>
        <taxon>Actinomycetes</taxon>
        <taxon>Mycobacteriales</taxon>
        <taxon>Mycobacteriaceae</taxon>
        <taxon>Mycobacterium</taxon>
    </lineage>
</organism>
<accession>A0A1A3L0Z0</accession>
<gene>
    <name evidence="2" type="ORF">A5640_24850</name>
</gene>
<reference evidence="2 3" key="1">
    <citation type="submission" date="2016-06" db="EMBL/GenBank/DDBJ databases">
        <authorList>
            <person name="Kjaerup R.B."/>
            <person name="Dalgaard T.S."/>
            <person name="Juul-Madsen H.R."/>
        </authorList>
    </citation>
    <scope>NUCLEOTIDE SEQUENCE [LARGE SCALE GENOMIC DNA]</scope>
    <source>
        <strain evidence="2 3">1276495.2</strain>
    </source>
</reference>
<dbReference type="AlphaFoldDB" id="A0A1A3L0Z0"/>
<protein>
    <submittedName>
        <fullName evidence="2">Uncharacterized protein</fullName>
    </submittedName>
</protein>
<keyword evidence="1" id="KW-0472">Membrane</keyword>
<evidence type="ECO:0000313" key="3">
    <source>
        <dbReference type="Proteomes" id="UP000093925"/>
    </source>
</evidence>
<sequence length="99" mass="10588">MGLADIDVAVGLPTLLWRTTISCDRRFPGLGRRGGQSHLAKLWNVHRVDAAGLLIGAGGALSPVLAAILRQRVVGGSRHERLASDPLSAYLWPRAVDAR</sequence>
<evidence type="ECO:0000256" key="1">
    <source>
        <dbReference type="SAM" id="Phobius"/>
    </source>
</evidence>
<name>A0A1A3L0Z0_MYCAS</name>
<keyword evidence="1" id="KW-1133">Transmembrane helix</keyword>
<dbReference type="Proteomes" id="UP000093925">
    <property type="component" value="Unassembled WGS sequence"/>
</dbReference>
<comment type="caution">
    <text evidence="2">The sequence shown here is derived from an EMBL/GenBank/DDBJ whole genome shotgun (WGS) entry which is preliminary data.</text>
</comment>
<dbReference type="EMBL" id="LZLM01000014">
    <property type="protein sequence ID" value="OBJ89846.1"/>
    <property type="molecule type" value="Genomic_DNA"/>
</dbReference>
<feature type="transmembrane region" description="Helical" evidence="1">
    <location>
        <begin position="50"/>
        <end position="69"/>
    </location>
</feature>
<keyword evidence="1" id="KW-0812">Transmembrane</keyword>